<evidence type="ECO:0000313" key="1">
    <source>
        <dbReference type="EMBL" id="NME68813.1"/>
    </source>
</evidence>
<name>A0A7X9RU92_9BACT</name>
<dbReference type="EMBL" id="JABANE010000030">
    <property type="protein sequence ID" value="NME68813.1"/>
    <property type="molecule type" value="Genomic_DNA"/>
</dbReference>
<comment type="caution">
    <text evidence="1">The sequence shown here is derived from an EMBL/GenBank/DDBJ whole genome shotgun (WGS) entry which is preliminary data.</text>
</comment>
<sequence length="129" mass="15232">MYKHSLILLFFLFISFNSNGQKKILDFYFEGGRCQMNEKIVEVITDGINIQAKQVVLHYKKDEESMTLNFVDENLRTYQETVEELEAYTVKGKTELIWRNKFNKKLEIIVIEKAGSLTFMWNGAKYKTN</sequence>
<dbReference type="RefSeq" id="WP_169657106.1">
    <property type="nucleotide sequence ID" value="NZ_JABANE010000030.1"/>
</dbReference>
<reference evidence="1 2" key="1">
    <citation type="submission" date="2020-04" db="EMBL/GenBank/DDBJ databases">
        <title>Flammeovirga sp. SR4, a novel species isolated from seawater.</title>
        <authorList>
            <person name="Wang X."/>
        </authorList>
    </citation>
    <scope>NUCLEOTIDE SEQUENCE [LARGE SCALE GENOMIC DNA]</scope>
    <source>
        <strain evidence="1 2">ATCC 23126</strain>
    </source>
</reference>
<dbReference type="AlphaFoldDB" id="A0A7X9RU92"/>
<keyword evidence="2" id="KW-1185">Reference proteome</keyword>
<evidence type="ECO:0000313" key="2">
    <source>
        <dbReference type="Proteomes" id="UP000576082"/>
    </source>
</evidence>
<accession>A0A7X9RU92</accession>
<organism evidence="1 2">
    <name type="scientific">Flammeovirga aprica JL-4</name>
    <dbReference type="NCBI Taxonomy" id="694437"/>
    <lineage>
        <taxon>Bacteria</taxon>
        <taxon>Pseudomonadati</taxon>
        <taxon>Bacteroidota</taxon>
        <taxon>Cytophagia</taxon>
        <taxon>Cytophagales</taxon>
        <taxon>Flammeovirgaceae</taxon>
        <taxon>Flammeovirga</taxon>
    </lineage>
</organism>
<gene>
    <name evidence="1" type="ORF">HHU12_12645</name>
</gene>
<protein>
    <submittedName>
        <fullName evidence="1">Uncharacterized protein</fullName>
    </submittedName>
</protein>
<dbReference type="Proteomes" id="UP000576082">
    <property type="component" value="Unassembled WGS sequence"/>
</dbReference>
<proteinExistence type="predicted"/>